<dbReference type="SFLD" id="SFLDG00002">
    <property type="entry name" value="C1.7:_P-type_atpase_like"/>
    <property type="match status" value="1"/>
</dbReference>
<dbReference type="InterPro" id="IPR004014">
    <property type="entry name" value="ATPase_P-typ_cation-transptr_N"/>
</dbReference>
<feature type="transmembrane region" description="Helical" evidence="17">
    <location>
        <begin position="865"/>
        <end position="887"/>
    </location>
</feature>
<keyword evidence="5 17" id="KW-0812">Transmembrane</keyword>
<keyword evidence="7 17" id="KW-0547">Nucleotide-binding</keyword>
<dbReference type="NCBIfam" id="TIGR01517">
    <property type="entry name" value="ATPase-IIB_Ca"/>
    <property type="match status" value="1"/>
</dbReference>
<dbReference type="Gene3D" id="3.40.50.1000">
    <property type="entry name" value="HAD superfamily/HAD-like"/>
    <property type="match status" value="1"/>
</dbReference>
<gene>
    <name evidence="20" type="ORF">FSB_LOCUS57081</name>
</gene>
<feature type="region of interest" description="Disordered" evidence="18">
    <location>
        <begin position="1067"/>
        <end position="1107"/>
    </location>
</feature>
<feature type="compositionally biased region" description="Low complexity" evidence="18">
    <location>
        <begin position="1492"/>
        <end position="1511"/>
    </location>
</feature>
<dbReference type="Pfam" id="PF00690">
    <property type="entry name" value="Cation_ATPase_N"/>
    <property type="match status" value="1"/>
</dbReference>
<dbReference type="SUPFAM" id="SSF56784">
    <property type="entry name" value="HAD-like"/>
    <property type="match status" value="1"/>
</dbReference>
<dbReference type="InterPro" id="IPR023298">
    <property type="entry name" value="ATPase_P-typ_TM_dom_sf"/>
</dbReference>
<evidence type="ECO:0000256" key="7">
    <source>
        <dbReference type="ARBA" id="ARBA00022741"/>
    </source>
</evidence>
<evidence type="ECO:0000256" key="17">
    <source>
        <dbReference type="RuleBase" id="RU361146"/>
    </source>
</evidence>
<dbReference type="Gene3D" id="1.20.5.170">
    <property type="match status" value="1"/>
</dbReference>
<dbReference type="Pfam" id="PF00122">
    <property type="entry name" value="E1-E2_ATPase"/>
    <property type="match status" value="1"/>
</dbReference>
<dbReference type="InterPro" id="IPR023299">
    <property type="entry name" value="ATPase_P-typ_cyto_dom_N"/>
</dbReference>
<comment type="caution">
    <text evidence="17">Lacks conserved residue(s) required for the propagation of feature annotation.</text>
</comment>
<evidence type="ECO:0000256" key="13">
    <source>
        <dbReference type="ARBA" id="ARBA00022989"/>
    </source>
</evidence>
<dbReference type="SFLD" id="SFLDS00003">
    <property type="entry name" value="Haloacid_Dehalogenase"/>
    <property type="match status" value="1"/>
</dbReference>
<feature type="transmembrane region" description="Helical" evidence="17">
    <location>
        <begin position="400"/>
        <end position="422"/>
    </location>
</feature>
<comment type="function">
    <text evidence="17">Catalyzes the hydrolysis of ATP coupled with the transport of calcium.</text>
</comment>
<dbReference type="NCBIfam" id="TIGR01494">
    <property type="entry name" value="ATPase_P-type"/>
    <property type="match status" value="2"/>
</dbReference>
<dbReference type="Pfam" id="PF14111">
    <property type="entry name" value="DUF4283"/>
    <property type="match status" value="1"/>
</dbReference>
<dbReference type="Pfam" id="PF12515">
    <property type="entry name" value="CaATP_NAI"/>
    <property type="match status" value="1"/>
</dbReference>
<keyword evidence="4 17" id="KW-0109">Calcium transport</keyword>
<dbReference type="CDD" id="cd02081">
    <property type="entry name" value="P-type_ATPase_Ca_PMCA-like"/>
    <property type="match status" value="1"/>
</dbReference>
<dbReference type="Pfam" id="PF08282">
    <property type="entry name" value="Hydrolase_3"/>
    <property type="match status" value="1"/>
</dbReference>
<evidence type="ECO:0000256" key="5">
    <source>
        <dbReference type="ARBA" id="ARBA00022692"/>
    </source>
</evidence>
<evidence type="ECO:0000256" key="4">
    <source>
        <dbReference type="ARBA" id="ARBA00022568"/>
    </source>
</evidence>
<dbReference type="Gene3D" id="1.20.1110.10">
    <property type="entry name" value="Calcium-transporting ATPase, transmembrane domain"/>
    <property type="match status" value="1"/>
</dbReference>
<evidence type="ECO:0000256" key="1">
    <source>
        <dbReference type="ARBA" id="ARBA00004141"/>
    </source>
</evidence>
<dbReference type="InterPro" id="IPR024750">
    <property type="entry name" value="Ca_ATPase_N_dom"/>
</dbReference>
<keyword evidence="13 17" id="KW-1133">Transmembrane helix</keyword>
<feature type="compositionally biased region" description="Pro residues" evidence="18">
    <location>
        <begin position="1364"/>
        <end position="1374"/>
    </location>
</feature>
<evidence type="ECO:0000256" key="12">
    <source>
        <dbReference type="ARBA" id="ARBA00022967"/>
    </source>
</evidence>
<keyword evidence="12" id="KW-1278">Translocase</keyword>
<keyword evidence="11" id="KW-0112">Calmodulin-binding</keyword>
<comment type="catalytic activity">
    <reaction evidence="16 17">
        <text>Ca(2+)(in) + ATP + H2O = Ca(2+)(out) + ADP + phosphate + H(+)</text>
        <dbReference type="Rhea" id="RHEA:18105"/>
        <dbReference type="ChEBI" id="CHEBI:15377"/>
        <dbReference type="ChEBI" id="CHEBI:15378"/>
        <dbReference type="ChEBI" id="CHEBI:29108"/>
        <dbReference type="ChEBI" id="CHEBI:30616"/>
        <dbReference type="ChEBI" id="CHEBI:43474"/>
        <dbReference type="ChEBI" id="CHEBI:456216"/>
        <dbReference type="EC" id="7.2.2.10"/>
    </reaction>
</comment>
<dbReference type="FunFam" id="3.40.50.1000:FF:000011">
    <property type="entry name" value="Calcium-transporting ATPase"/>
    <property type="match status" value="1"/>
</dbReference>
<keyword evidence="9 17" id="KW-0067">ATP-binding</keyword>
<dbReference type="EMBL" id="OIVN01006262">
    <property type="protein sequence ID" value="SPD29199.1"/>
    <property type="molecule type" value="Genomic_DNA"/>
</dbReference>
<dbReference type="InterPro" id="IPR006068">
    <property type="entry name" value="ATPase_P-typ_cation-transptr_C"/>
</dbReference>
<dbReference type="FunFam" id="1.20.1110.10:FF:000039">
    <property type="entry name" value="Calcium-transporting ATPase"/>
    <property type="match status" value="1"/>
</dbReference>
<dbReference type="InterPro" id="IPR001757">
    <property type="entry name" value="P_typ_ATPase"/>
</dbReference>
<dbReference type="SMART" id="SM00831">
    <property type="entry name" value="Cation_ATPase_N"/>
    <property type="match status" value="1"/>
</dbReference>
<dbReference type="PRINTS" id="PR00119">
    <property type="entry name" value="CATATPASE"/>
</dbReference>
<comment type="similarity">
    <text evidence="2 17">Belongs to the cation transport ATPase (P-type) (TC 3.A.3) family. Type IIB subfamily.</text>
</comment>
<dbReference type="FunFam" id="3.40.1110.10:FF:000011">
    <property type="entry name" value="Calcium-transporting ATPase"/>
    <property type="match status" value="1"/>
</dbReference>
<sequence length="1863" mass="206601">MEKYLRENFDVEPKRPSDDTLKRWRSAVSMVKNPRRRFRMVADLAKRAETETKRRKLQVACSCLRLLHKPYRSARHFEDCERTIPELKLLLGTRRHRSAVIWWVVPHCVLWCLWRERSARHFEDSDKQAEYKLSDEVREAGFSIEPDELASIVQSHDTKGFLRHEGVDGLARELSVSLKDGVVSSDIPLRQNLYGLNRYIERPSKSLWMFVWDALHDLTLVILMGCAVISVGVGIATEGWPKGMYDGVGILLCILLVVMVTAISDYRQSLQFKDLDKEKKNIIVQVTRDGCRQKVSIYDLVAGDVVNLSIGDQVPADGIFVSGYSLSVDESSLSGESEPVNVSQEMPFLLSGTKVKDGSGKMLVTSVGMKTEWGRLMVTLSEGGEDETPLQVKLNGVATIIGKIGLAFAVLTFLVLTGRFLVEKALQHNITVWSGSDALTLLNYFAIAVTILVVAVPEGLPLAVTLSLAFAMKKLMGDKALVRHLSACETMGSANCICTDKTGTLTTNHMVVNKLWISEKTTEINSAGDEDVLKSSLSEKVLNLLMQSIFQNTSAEVVRGKDLKRNIIGTPTETALMELGILLGGDFNAYREEYKMMKVEPFNSVKKKMSVLVALPGYGGFRAFSKGASEIILKMCDKIVNADGEAIPLSEEQRKNITDIINSYACEALRTLCLAFKDIKDTSNADSIPDDGYTLISVIGIKDPVRPGVKEAVKTCLAAGIKVRMVTGDNINTAKAIARECGILTEDGIAIEGADFRNKSPQEMEKIIPKLQVMARSLPLDKHTLVTHLRNVTKEVVAVTGDGTNDAPALHEADIGLAMGIAGTEVAKENADVIIMDDNFSTIVNVARWGRAVYINIQKFVQFQLTVNVVALMLNFICACVSGSAPLTTVQMLWVNLIMDTLGALALATEPPHEGLMKRPPIGRNIKFITRIMWRNIIGQSIYQILVLLILKFDGKRLLKITGSDADSTLNTFIFNTFVFCQVFNEINSRDMEKINVLRGIFDSWVFMIVMVATVAFQIIIVEFLGTFAGTVPLGWELWLDSILIGAASLIIAVILKCIPVGESKLNDKHHDDTEENSPEQISSPSPEEEDLIRCSTKKHKGDSPSFLPPRNIRSYKDSLVNPEGVWQDHTMPDFIHSEEADEVDSDAEDNMDDEIPVILLSKAEKERIHAPWRSALIIKVFGKSVGFKYMDFKVRSLWKPSGDMQCIDLGNDYFLIRFKLEEDYWKVVNGGPWFINQQFLTIRRWSPGFRPSEAKITNTAVWARLPELLIELYDRNILRRIGNQLGSLLKIDARTMDNERGRFARLCVQIDLDQPLTPKVRIGNMVQKIQYEGISTIYFECGRVGHRVDNCHFRIAPASPKSPEMPEPNPPPTPEEDPNNYGKWMMVSRRKNGSRKPLHKNATTSPDIQASTSHSKIRNVKFTNLNTRGTPLDPHKRSVYLSSVTIKKNQNNSLECDPLQSTEHPSTSQNMKIINHHPDIMDTANPAFINAPSQSPSATTSSKAKSLPSKDSTSHQHGASSPDSTSKDLLKVNTHFSADKVLNTALVTNPTNCNPLISMEIDTSTPIPLKGTCPQSHMLTPTCPETLPTHGSTSSIPSTTPPNLRELSSHFQQKSQHTPPDQKPSLSAVPTVTTHTPTLPPTSANNPISGKLGSTQGGNSTSHRRSPSKMVAGLSNTILDTEPRAVILDIPPTRRIQNGTRTTSELQDAGVPAAMITVISVESTLIHIPFLTTDNVTFLVEIHQKVSLLKLSIDLLQLGMLQGPSYRVVMNPCAFITPIPNQIHQNRTFTRRREFVVETRISGHRAEDISSNLGFNSVCRSEAVGFRGGIWLLWNSGEILLDVLMVTDQAIHASIQISHPEA</sequence>
<evidence type="ECO:0000256" key="18">
    <source>
        <dbReference type="SAM" id="MobiDB-lite"/>
    </source>
</evidence>
<dbReference type="InterPro" id="IPR059000">
    <property type="entry name" value="ATPase_P-type_domA"/>
</dbReference>
<evidence type="ECO:0000259" key="19">
    <source>
        <dbReference type="SMART" id="SM00831"/>
    </source>
</evidence>
<evidence type="ECO:0000313" key="20">
    <source>
        <dbReference type="EMBL" id="SPD29199.1"/>
    </source>
</evidence>
<protein>
    <recommendedName>
        <fullName evidence="17">Calcium-transporting ATPase</fullName>
        <ecNumber evidence="17">7.2.2.10</ecNumber>
    </recommendedName>
</protein>
<dbReference type="SUPFAM" id="SSF81653">
    <property type="entry name" value="Calcium ATPase, transduction domain A"/>
    <property type="match status" value="1"/>
</dbReference>
<feature type="region of interest" description="Disordered" evidence="18">
    <location>
        <begin position="1581"/>
        <end position="1670"/>
    </location>
</feature>
<feature type="compositionally biased region" description="Low complexity" evidence="18">
    <location>
        <begin position="1589"/>
        <end position="1603"/>
    </location>
</feature>
<feature type="compositionally biased region" description="Polar residues" evidence="18">
    <location>
        <begin position="1516"/>
        <end position="1525"/>
    </location>
</feature>
<accession>A0A2N9IYG0</accession>
<reference evidence="20" key="1">
    <citation type="submission" date="2018-02" db="EMBL/GenBank/DDBJ databases">
        <authorList>
            <person name="Cohen D.B."/>
            <person name="Kent A.D."/>
        </authorList>
    </citation>
    <scope>NUCLEOTIDE SEQUENCE</scope>
</reference>
<name>A0A2N9IYG0_FAGSY</name>
<dbReference type="InterPro" id="IPR018303">
    <property type="entry name" value="ATPase_P-typ_P_site"/>
</dbReference>
<feature type="region of interest" description="Disordered" evidence="18">
    <location>
        <begin position="1483"/>
        <end position="1528"/>
    </location>
</feature>
<dbReference type="GO" id="GO:0046872">
    <property type="term" value="F:metal ion binding"/>
    <property type="evidence" value="ECO:0007669"/>
    <property type="project" value="UniProtKB-KW"/>
</dbReference>
<evidence type="ECO:0000256" key="10">
    <source>
        <dbReference type="ARBA" id="ARBA00022842"/>
    </source>
</evidence>
<evidence type="ECO:0000256" key="15">
    <source>
        <dbReference type="ARBA" id="ARBA00023136"/>
    </source>
</evidence>
<keyword evidence="15 17" id="KW-0472">Membrane</keyword>
<dbReference type="PANTHER" id="PTHR24093">
    <property type="entry name" value="CATION TRANSPORTING ATPASE"/>
    <property type="match status" value="1"/>
</dbReference>
<dbReference type="PRINTS" id="PR00120">
    <property type="entry name" value="HATPASE"/>
</dbReference>
<evidence type="ECO:0000256" key="16">
    <source>
        <dbReference type="ARBA" id="ARBA00048694"/>
    </source>
</evidence>
<dbReference type="EC" id="7.2.2.10" evidence="17"/>
<evidence type="ECO:0000256" key="11">
    <source>
        <dbReference type="ARBA" id="ARBA00022860"/>
    </source>
</evidence>
<dbReference type="SFLD" id="SFLDF00027">
    <property type="entry name" value="p-type_atpase"/>
    <property type="match status" value="1"/>
</dbReference>
<keyword evidence="8 17" id="KW-0106">Calcium</keyword>
<evidence type="ECO:0000256" key="3">
    <source>
        <dbReference type="ARBA" id="ARBA00022448"/>
    </source>
</evidence>
<dbReference type="InterPro" id="IPR006408">
    <property type="entry name" value="P-type_ATPase_IIB"/>
</dbReference>
<evidence type="ECO:0000256" key="9">
    <source>
        <dbReference type="ARBA" id="ARBA00022840"/>
    </source>
</evidence>
<keyword evidence="3 17" id="KW-0813">Transport</keyword>
<dbReference type="InterPro" id="IPR044492">
    <property type="entry name" value="P_typ_ATPase_HD_dom"/>
</dbReference>
<dbReference type="SUPFAM" id="SSF81665">
    <property type="entry name" value="Calcium ATPase, transmembrane domain M"/>
    <property type="match status" value="1"/>
</dbReference>
<keyword evidence="10" id="KW-0460">Magnesium</keyword>
<feature type="transmembrane region" description="Helical" evidence="17">
    <location>
        <begin position="243"/>
        <end position="263"/>
    </location>
</feature>
<feature type="transmembrane region" description="Helical" evidence="17">
    <location>
        <begin position="932"/>
        <end position="951"/>
    </location>
</feature>
<dbReference type="Pfam" id="PF00689">
    <property type="entry name" value="Cation_ATPase_C"/>
    <property type="match status" value="1"/>
</dbReference>
<dbReference type="GO" id="GO:0016887">
    <property type="term" value="F:ATP hydrolysis activity"/>
    <property type="evidence" value="ECO:0007669"/>
    <property type="project" value="InterPro"/>
</dbReference>
<comment type="subcellular location">
    <subcellularLocation>
        <location evidence="1 17">Membrane</location>
        <topology evidence="1 17">Multi-pass membrane protein</topology>
    </subcellularLocation>
</comment>
<dbReference type="Gene3D" id="2.70.150.10">
    <property type="entry name" value="Calcium-transporting ATPase, cytoplasmic transduction domain A"/>
    <property type="match status" value="1"/>
</dbReference>
<evidence type="ECO:0000256" key="8">
    <source>
        <dbReference type="ARBA" id="ARBA00022837"/>
    </source>
</evidence>
<dbReference type="Pfam" id="PF13246">
    <property type="entry name" value="Cation_ATPase"/>
    <property type="match status" value="1"/>
</dbReference>
<feature type="domain" description="Cation-transporting P-type ATPase N-terminal" evidence="19">
    <location>
        <begin position="163"/>
        <end position="235"/>
    </location>
</feature>
<evidence type="ECO:0000256" key="2">
    <source>
        <dbReference type="ARBA" id="ARBA00006124"/>
    </source>
</evidence>
<dbReference type="InterPro" id="IPR008250">
    <property type="entry name" value="ATPase_P-typ_transduc_dom_A_sf"/>
</dbReference>
<dbReference type="InterPro" id="IPR023214">
    <property type="entry name" value="HAD_sf"/>
</dbReference>
<organism evidence="20">
    <name type="scientific">Fagus sylvatica</name>
    <name type="common">Beechnut</name>
    <dbReference type="NCBI Taxonomy" id="28930"/>
    <lineage>
        <taxon>Eukaryota</taxon>
        <taxon>Viridiplantae</taxon>
        <taxon>Streptophyta</taxon>
        <taxon>Embryophyta</taxon>
        <taxon>Tracheophyta</taxon>
        <taxon>Spermatophyta</taxon>
        <taxon>Magnoliopsida</taxon>
        <taxon>eudicotyledons</taxon>
        <taxon>Gunneridae</taxon>
        <taxon>Pentapetalae</taxon>
        <taxon>rosids</taxon>
        <taxon>fabids</taxon>
        <taxon>Fagales</taxon>
        <taxon>Fagaceae</taxon>
        <taxon>Fagus</taxon>
    </lineage>
</organism>
<feature type="compositionally biased region" description="Polar residues" evidence="18">
    <location>
        <begin position="1610"/>
        <end position="1620"/>
    </location>
</feature>
<proteinExistence type="inferred from homology"/>
<dbReference type="GO" id="GO:0005524">
    <property type="term" value="F:ATP binding"/>
    <property type="evidence" value="ECO:0007669"/>
    <property type="project" value="UniProtKB-KW"/>
</dbReference>
<dbReference type="PANTHER" id="PTHR24093:SF448">
    <property type="entry name" value="CALCIUM-TRANSPORTING ATPASE"/>
    <property type="match status" value="1"/>
</dbReference>
<feature type="compositionally biased region" description="Polar residues" evidence="18">
    <location>
        <begin position="1402"/>
        <end position="1415"/>
    </location>
</feature>
<dbReference type="FunFam" id="2.70.150.10:FF:000006">
    <property type="entry name" value="Calcium-transporting ATPase"/>
    <property type="match status" value="1"/>
</dbReference>
<evidence type="ECO:0000256" key="6">
    <source>
        <dbReference type="ARBA" id="ARBA00022723"/>
    </source>
</evidence>
<dbReference type="Gene3D" id="3.40.1110.10">
    <property type="entry name" value="Calcium-transporting ATPase, cytoplasmic domain N"/>
    <property type="match status" value="1"/>
</dbReference>
<dbReference type="SUPFAM" id="SSF81660">
    <property type="entry name" value="Metal cation-transporting ATPase, ATP-binding domain N"/>
    <property type="match status" value="1"/>
</dbReference>
<dbReference type="GO" id="GO:0005886">
    <property type="term" value="C:plasma membrane"/>
    <property type="evidence" value="ECO:0007669"/>
    <property type="project" value="TreeGrafter"/>
</dbReference>
<feature type="transmembrane region" description="Helical" evidence="17">
    <location>
        <begin position="442"/>
        <end position="471"/>
    </location>
</feature>
<evidence type="ECO:0000256" key="14">
    <source>
        <dbReference type="ARBA" id="ARBA00023065"/>
    </source>
</evidence>
<feature type="compositionally biased region" description="Basic residues" evidence="18">
    <location>
        <begin position="1389"/>
        <end position="1400"/>
    </location>
</feature>
<feature type="transmembrane region" description="Helical" evidence="17">
    <location>
        <begin position="218"/>
        <end position="237"/>
    </location>
</feature>
<keyword evidence="14 17" id="KW-0406">Ion transport</keyword>
<feature type="region of interest" description="Disordered" evidence="18">
    <location>
        <begin position="1356"/>
        <end position="1416"/>
    </location>
</feature>
<dbReference type="PROSITE" id="PS00154">
    <property type="entry name" value="ATPASE_E1_E2"/>
    <property type="match status" value="1"/>
</dbReference>
<dbReference type="InterPro" id="IPR036412">
    <property type="entry name" value="HAD-like_sf"/>
</dbReference>
<feature type="compositionally biased region" description="Polar residues" evidence="18">
    <location>
        <begin position="1644"/>
        <end position="1662"/>
    </location>
</feature>
<dbReference type="GO" id="GO:0005516">
    <property type="term" value="F:calmodulin binding"/>
    <property type="evidence" value="ECO:0007669"/>
    <property type="project" value="UniProtKB-KW"/>
</dbReference>
<keyword evidence="6" id="KW-0479">Metal-binding</keyword>
<dbReference type="GO" id="GO:0005388">
    <property type="term" value="F:P-type calcium transporter activity"/>
    <property type="evidence" value="ECO:0007669"/>
    <property type="project" value="UniProtKB-EC"/>
</dbReference>
<dbReference type="InterPro" id="IPR025558">
    <property type="entry name" value="DUF4283"/>
</dbReference>
<feature type="transmembrane region" description="Helical" evidence="17">
    <location>
        <begin position="1005"/>
        <end position="1026"/>
    </location>
</feature>